<comment type="caution">
    <text evidence="1">The sequence shown here is derived from an EMBL/GenBank/DDBJ whole genome shotgun (WGS) entry which is preliminary data.</text>
</comment>
<dbReference type="AlphaFoldDB" id="A0A444S651"/>
<proteinExistence type="predicted"/>
<reference evidence="1 2" key="1">
    <citation type="submission" date="2018-12" db="EMBL/GenBank/DDBJ databases">
        <title>Genome of Verticillium dahliae isolate Getta Getta.</title>
        <authorList>
            <person name="Gardiner D.M."/>
        </authorList>
    </citation>
    <scope>NUCLEOTIDE SEQUENCE [LARGE SCALE GENOMIC DNA]</scope>
    <source>
        <strain evidence="1 2">Getta Getta</strain>
    </source>
</reference>
<organism evidence="1 2">
    <name type="scientific">Verticillium dahliae</name>
    <name type="common">Verticillium wilt</name>
    <dbReference type="NCBI Taxonomy" id="27337"/>
    <lineage>
        <taxon>Eukaryota</taxon>
        <taxon>Fungi</taxon>
        <taxon>Dikarya</taxon>
        <taxon>Ascomycota</taxon>
        <taxon>Pezizomycotina</taxon>
        <taxon>Sordariomycetes</taxon>
        <taxon>Hypocreomycetidae</taxon>
        <taxon>Glomerellales</taxon>
        <taxon>Plectosphaerellaceae</taxon>
        <taxon>Verticillium</taxon>
    </lineage>
</organism>
<dbReference type="EMBL" id="RSDZ01000020">
    <property type="protein sequence ID" value="RXG48879.1"/>
    <property type="molecule type" value="Genomic_DNA"/>
</dbReference>
<protein>
    <submittedName>
        <fullName evidence="1">Uncharacterized protein</fullName>
    </submittedName>
</protein>
<accession>A0A444S651</accession>
<evidence type="ECO:0000313" key="1">
    <source>
        <dbReference type="EMBL" id="RXG48879.1"/>
    </source>
</evidence>
<name>A0A444S651_VERDA</name>
<gene>
    <name evidence="1" type="ORF">VDGE_20182</name>
</gene>
<evidence type="ECO:0000313" key="2">
    <source>
        <dbReference type="Proteomes" id="UP000288725"/>
    </source>
</evidence>
<sequence length="83" mass="9443">MSLPSELLRVIPVITSSMILQSNYDQQTAFRAFLHQKVPYQSRGRVLPLWYQAFYLPNVSELGVLYLAGGIAQRRRALVGGYK</sequence>
<dbReference type="Proteomes" id="UP000288725">
    <property type="component" value="Unassembled WGS sequence"/>
</dbReference>